<dbReference type="GO" id="GO:0005737">
    <property type="term" value="C:cytoplasm"/>
    <property type="evidence" value="ECO:0007669"/>
    <property type="project" value="UniProtKB-SubCell"/>
</dbReference>
<dbReference type="GO" id="GO:0007017">
    <property type="term" value="P:microtubule-based process"/>
    <property type="evidence" value="ECO:0007669"/>
    <property type="project" value="InterPro"/>
</dbReference>
<comment type="similarity">
    <text evidence="2">Belongs to the dynactin subunit 2 family.</text>
</comment>
<evidence type="ECO:0000256" key="1">
    <source>
        <dbReference type="ARBA" id="ARBA00004496"/>
    </source>
</evidence>
<dbReference type="GO" id="GO:0030286">
    <property type="term" value="C:dynein complex"/>
    <property type="evidence" value="ECO:0007669"/>
    <property type="project" value="UniProtKB-KW"/>
</dbReference>
<reference evidence="5 6" key="1">
    <citation type="submission" date="2018-01" db="EMBL/GenBank/DDBJ databases">
        <title>Comparison of the Chinese Bamboo Partridge and Red Junglefowl genome sequences highlights the importance of demography in genome evolution.</title>
        <authorList>
            <person name="Tiley G.P."/>
            <person name="Kimball R.T."/>
            <person name="Braun E.L."/>
            <person name="Burleigh J.G."/>
        </authorList>
    </citation>
    <scope>NUCLEOTIDE SEQUENCE [LARGE SCALE GENOMIC DNA]</scope>
    <source>
        <strain evidence="5">RTK389</strain>
        <tissue evidence="5">Blood</tissue>
    </source>
</reference>
<dbReference type="Proteomes" id="UP000237246">
    <property type="component" value="Unassembled WGS sequence"/>
</dbReference>
<dbReference type="EMBL" id="PPHD01116534">
    <property type="protein sequence ID" value="POI18795.1"/>
    <property type="molecule type" value="Genomic_DNA"/>
</dbReference>
<keyword evidence="4" id="KW-0243">Dynein</keyword>
<dbReference type="AlphaFoldDB" id="A0A2P4S3T2"/>
<dbReference type="Pfam" id="PF04912">
    <property type="entry name" value="Dynamitin"/>
    <property type="match status" value="1"/>
</dbReference>
<proteinExistence type="inferred from homology"/>
<accession>A0A2P4S3T2</accession>
<name>A0A2P4S3T2_BAMTH</name>
<protein>
    <submittedName>
        <fullName evidence="5">Uncharacterized protein</fullName>
    </submittedName>
</protein>
<dbReference type="PANTHER" id="PTHR15346">
    <property type="entry name" value="DYNACTIN SUBUNIT"/>
    <property type="match status" value="1"/>
</dbReference>
<keyword evidence="3" id="KW-0963">Cytoplasm</keyword>
<comment type="subcellular location">
    <subcellularLocation>
        <location evidence="1">Cytoplasm</location>
    </subcellularLocation>
</comment>
<evidence type="ECO:0000256" key="2">
    <source>
        <dbReference type="ARBA" id="ARBA00006176"/>
    </source>
</evidence>
<gene>
    <name evidence="5" type="ORF">CIB84_017461</name>
</gene>
<evidence type="ECO:0000313" key="6">
    <source>
        <dbReference type="Proteomes" id="UP000237246"/>
    </source>
</evidence>
<sequence length="106" mass="11701">MCISSPQNPLLVGLKGTSLVETVQILQAKVNILDAAVLDQVEARLQSVLGKVNEIAKHKAIVQDADTQSKVQKTMEESLAVVEDNFIEVEARIKRLQKREQLCAHP</sequence>
<comment type="caution">
    <text evidence="5">The sequence shown here is derived from an EMBL/GenBank/DDBJ whole genome shotgun (WGS) entry which is preliminary data.</text>
</comment>
<dbReference type="InterPro" id="IPR028133">
    <property type="entry name" value="Dynamitin"/>
</dbReference>
<dbReference type="GO" id="GO:0005869">
    <property type="term" value="C:dynactin complex"/>
    <property type="evidence" value="ECO:0007669"/>
    <property type="project" value="InterPro"/>
</dbReference>
<organism evidence="5 6">
    <name type="scientific">Bambusicola thoracicus</name>
    <name type="common">Chinese bamboo-partridge</name>
    <name type="synonym">Perdix thoracica</name>
    <dbReference type="NCBI Taxonomy" id="9083"/>
    <lineage>
        <taxon>Eukaryota</taxon>
        <taxon>Metazoa</taxon>
        <taxon>Chordata</taxon>
        <taxon>Craniata</taxon>
        <taxon>Vertebrata</taxon>
        <taxon>Euteleostomi</taxon>
        <taxon>Archelosauria</taxon>
        <taxon>Archosauria</taxon>
        <taxon>Dinosauria</taxon>
        <taxon>Saurischia</taxon>
        <taxon>Theropoda</taxon>
        <taxon>Coelurosauria</taxon>
        <taxon>Aves</taxon>
        <taxon>Neognathae</taxon>
        <taxon>Galloanserae</taxon>
        <taxon>Galliformes</taxon>
        <taxon>Phasianidae</taxon>
        <taxon>Perdicinae</taxon>
        <taxon>Bambusicola</taxon>
    </lineage>
</organism>
<evidence type="ECO:0000256" key="4">
    <source>
        <dbReference type="ARBA" id="ARBA00023017"/>
    </source>
</evidence>
<keyword evidence="6" id="KW-1185">Reference proteome</keyword>
<evidence type="ECO:0000256" key="3">
    <source>
        <dbReference type="ARBA" id="ARBA00022490"/>
    </source>
</evidence>
<dbReference type="OrthoDB" id="4977at2759"/>
<evidence type="ECO:0000313" key="5">
    <source>
        <dbReference type="EMBL" id="POI18795.1"/>
    </source>
</evidence>